<keyword evidence="13" id="KW-1185">Reference proteome</keyword>
<feature type="compositionally biased region" description="Polar residues" evidence="10">
    <location>
        <begin position="901"/>
        <end position="915"/>
    </location>
</feature>
<dbReference type="AlphaFoldDB" id="A0A2B4RL34"/>
<comment type="caution">
    <text evidence="12">The sequence shown here is derived from an EMBL/GenBank/DDBJ whole genome shotgun (WGS) entry which is preliminary data.</text>
</comment>
<feature type="domain" description="C2H2-type" evidence="11">
    <location>
        <begin position="152"/>
        <end position="176"/>
    </location>
</feature>
<evidence type="ECO:0000256" key="4">
    <source>
        <dbReference type="ARBA" id="ARBA00022771"/>
    </source>
</evidence>
<feature type="domain" description="C2H2-type" evidence="11">
    <location>
        <begin position="8"/>
        <end position="35"/>
    </location>
</feature>
<dbReference type="PROSITE" id="PS50157">
    <property type="entry name" value="ZINC_FINGER_C2H2_2"/>
    <property type="match status" value="7"/>
</dbReference>
<dbReference type="FunFam" id="3.30.160.60:FF:000060">
    <property type="entry name" value="zinc finger protein 436"/>
    <property type="match status" value="1"/>
</dbReference>
<keyword evidence="7" id="KW-0804">Transcription</keyword>
<evidence type="ECO:0000256" key="9">
    <source>
        <dbReference type="PROSITE-ProRule" id="PRU00042"/>
    </source>
</evidence>
<dbReference type="PROSITE" id="PS00028">
    <property type="entry name" value="ZINC_FINGER_C2H2_1"/>
    <property type="match status" value="7"/>
</dbReference>
<dbReference type="Proteomes" id="UP000225706">
    <property type="component" value="Unassembled WGS sequence"/>
</dbReference>
<accession>A0A2B4RL34</accession>
<evidence type="ECO:0000256" key="10">
    <source>
        <dbReference type="SAM" id="MobiDB-lite"/>
    </source>
</evidence>
<keyword evidence="4 9" id="KW-0863">Zinc-finger</keyword>
<feature type="region of interest" description="Disordered" evidence="10">
    <location>
        <begin position="263"/>
        <end position="345"/>
    </location>
</feature>
<dbReference type="SMART" id="SM00355">
    <property type="entry name" value="ZnF_C2H2"/>
    <property type="match status" value="7"/>
</dbReference>
<feature type="domain" description="C2H2-type" evidence="11">
    <location>
        <begin position="124"/>
        <end position="148"/>
    </location>
</feature>
<feature type="compositionally biased region" description="Basic and acidic residues" evidence="10">
    <location>
        <begin position="760"/>
        <end position="780"/>
    </location>
</feature>
<feature type="compositionally biased region" description="Polar residues" evidence="10">
    <location>
        <begin position="298"/>
        <end position="311"/>
    </location>
</feature>
<reference evidence="13" key="1">
    <citation type="journal article" date="2017" name="bioRxiv">
        <title>Comparative analysis of the genomes of Stylophora pistillata and Acropora digitifera provides evidence for extensive differences between species of corals.</title>
        <authorList>
            <person name="Voolstra C.R."/>
            <person name="Li Y."/>
            <person name="Liew Y.J."/>
            <person name="Baumgarten S."/>
            <person name="Zoccola D."/>
            <person name="Flot J.-F."/>
            <person name="Tambutte S."/>
            <person name="Allemand D."/>
            <person name="Aranda M."/>
        </authorList>
    </citation>
    <scope>NUCLEOTIDE SEQUENCE [LARGE SCALE GENOMIC DNA]</scope>
</reference>
<evidence type="ECO:0000256" key="2">
    <source>
        <dbReference type="ARBA" id="ARBA00022723"/>
    </source>
</evidence>
<dbReference type="InterPro" id="IPR036236">
    <property type="entry name" value="Znf_C2H2_sf"/>
</dbReference>
<organism evidence="12 13">
    <name type="scientific">Stylophora pistillata</name>
    <name type="common">Smooth cauliflower coral</name>
    <dbReference type="NCBI Taxonomy" id="50429"/>
    <lineage>
        <taxon>Eukaryota</taxon>
        <taxon>Metazoa</taxon>
        <taxon>Cnidaria</taxon>
        <taxon>Anthozoa</taxon>
        <taxon>Hexacorallia</taxon>
        <taxon>Scleractinia</taxon>
        <taxon>Astrocoeniina</taxon>
        <taxon>Pocilloporidae</taxon>
        <taxon>Stylophora</taxon>
    </lineage>
</organism>
<gene>
    <name evidence="12" type="primary">Gtf3a</name>
    <name evidence="12" type="ORF">AWC38_SpisGene18622</name>
</gene>
<dbReference type="PANTHER" id="PTHR46179:SF13">
    <property type="entry name" value="C2H2-TYPE DOMAIN-CONTAINING PROTEIN"/>
    <property type="match status" value="1"/>
</dbReference>
<feature type="domain" description="C2H2-type" evidence="11">
    <location>
        <begin position="94"/>
        <end position="123"/>
    </location>
</feature>
<keyword evidence="2" id="KW-0479">Metal-binding</keyword>
<proteinExistence type="predicted"/>
<dbReference type="InterPro" id="IPR051061">
    <property type="entry name" value="Zinc_finger_trans_reg"/>
</dbReference>
<feature type="compositionally biased region" description="Basic residues" evidence="10">
    <location>
        <begin position="279"/>
        <end position="288"/>
    </location>
</feature>
<feature type="region of interest" description="Disordered" evidence="10">
    <location>
        <begin position="390"/>
        <end position="411"/>
    </location>
</feature>
<feature type="compositionally biased region" description="Polar residues" evidence="10">
    <location>
        <begin position="321"/>
        <end position="345"/>
    </location>
</feature>
<feature type="compositionally biased region" description="Basic and acidic residues" evidence="10">
    <location>
        <begin position="787"/>
        <end position="803"/>
    </location>
</feature>
<feature type="compositionally biased region" description="Polar residues" evidence="10">
    <location>
        <begin position="875"/>
        <end position="888"/>
    </location>
</feature>
<keyword evidence="5" id="KW-0862">Zinc</keyword>
<feature type="domain" description="C2H2-type" evidence="11">
    <location>
        <begin position="238"/>
        <end position="267"/>
    </location>
</feature>
<evidence type="ECO:0000259" key="11">
    <source>
        <dbReference type="PROSITE" id="PS50157"/>
    </source>
</evidence>
<dbReference type="EMBL" id="LSMT01000499">
    <property type="protein sequence ID" value="PFX17068.1"/>
    <property type="molecule type" value="Genomic_DNA"/>
</dbReference>
<feature type="region of interest" description="Disordered" evidence="10">
    <location>
        <begin position="855"/>
        <end position="915"/>
    </location>
</feature>
<evidence type="ECO:0000313" key="12">
    <source>
        <dbReference type="EMBL" id="PFX17068.1"/>
    </source>
</evidence>
<feature type="compositionally biased region" description="Basic and acidic residues" evidence="10">
    <location>
        <begin position="393"/>
        <end position="406"/>
    </location>
</feature>
<dbReference type="SUPFAM" id="SSF57667">
    <property type="entry name" value="beta-beta-alpha zinc fingers"/>
    <property type="match status" value="5"/>
</dbReference>
<evidence type="ECO:0000256" key="8">
    <source>
        <dbReference type="ARBA" id="ARBA00023242"/>
    </source>
</evidence>
<name>A0A2B4RL34_STYPI</name>
<dbReference type="GO" id="GO:0008270">
    <property type="term" value="F:zinc ion binding"/>
    <property type="evidence" value="ECO:0007669"/>
    <property type="project" value="UniProtKB-KW"/>
</dbReference>
<feature type="region of interest" description="Disordered" evidence="10">
    <location>
        <begin position="760"/>
        <end position="843"/>
    </location>
</feature>
<feature type="compositionally biased region" description="Polar residues" evidence="10">
    <location>
        <begin position="823"/>
        <end position="840"/>
    </location>
</feature>
<feature type="domain" description="C2H2-type" evidence="11">
    <location>
        <begin position="207"/>
        <end position="237"/>
    </location>
</feature>
<keyword evidence="3" id="KW-0677">Repeat</keyword>
<dbReference type="OrthoDB" id="6021436at2759"/>
<dbReference type="PANTHER" id="PTHR46179">
    <property type="entry name" value="ZINC FINGER PROTEIN"/>
    <property type="match status" value="1"/>
</dbReference>
<dbReference type="GO" id="GO:0006357">
    <property type="term" value="P:regulation of transcription by RNA polymerase II"/>
    <property type="evidence" value="ECO:0007669"/>
    <property type="project" value="TreeGrafter"/>
</dbReference>
<evidence type="ECO:0000256" key="1">
    <source>
        <dbReference type="ARBA" id="ARBA00004123"/>
    </source>
</evidence>
<comment type="subcellular location">
    <subcellularLocation>
        <location evidence="1">Nucleus</location>
    </subcellularLocation>
</comment>
<evidence type="ECO:0000256" key="3">
    <source>
        <dbReference type="ARBA" id="ARBA00022737"/>
    </source>
</evidence>
<evidence type="ECO:0000256" key="6">
    <source>
        <dbReference type="ARBA" id="ARBA00023015"/>
    </source>
</evidence>
<protein>
    <submittedName>
        <fullName evidence="12">Transcription factor IIIA</fullName>
    </submittedName>
</protein>
<feature type="compositionally biased region" description="Basic residues" evidence="10">
    <location>
        <begin position="862"/>
        <end position="872"/>
    </location>
</feature>
<dbReference type="Gene3D" id="3.30.160.60">
    <property type="entry name" value="Classic Zinc Finger"/>
    <property type="match status" value="6"/>
</dbReference>
<sequence>MADNGEDHTCSECGKSYNKKWRLEEHKRSHTGERPFKCEFEGCDVRTQAAHKLFPSSTICRDMRRGRITNHLRWCPVCDMKGMWFFVLLVKGVLECHYEGCDESFKKSIQLKRHICIHTNEKLYKCHVEGCGTGFHTLSKLQNHMKKHNIGYICSTPGCSAAFDKFSKLAVHMRSHGVSCNHCGKNFSQASELRKHAVIHSTTRKLYECPREGCSKVYLKAFNLRVHIKSFHEGHRPYLCTWEGCAKGFAHKNSLRKHLVLHAERRIKPTPSPQDQSLPKKKKKRRKPLSMAKKLSGYRSSFSESSDTQCMDTAPKKRKTSTAQSRRNETGSINQTDPNVRQDLNVQQTDLNTSNLDGISELANMASTSLTFISESTLVATAQINDATVNSETKGRSEEAQGRDNVVDDSSVSLTPCDDFVTLPAVDRRRSDELQGDVTSHLSANNGIEQNAETFSGDGSMSPFSEYEEELMDFEPAVGDNSEANSPFPRKSEPTTDFVEPFDFVEASSDQQSSADQVRKNAEASPFRMDAGIISTMMTAVRVNDLLGDNKSSCATSSAVSRPVDQAKTCGTNNTQNIGDKGIMESNDICSSMTGYTNNSDVSCSTSEDIASVSQPGPSLGDENTLDENSVSDKFASVTRVTDFPVMNDVLQVITEEEENEHDSIRCKNITYTASADKRVMMRVDDRRADDAGCRGDSCIETRLISPTVPETEIQLGNDGEGELVENQDMVGDSFNGTSHHDDFDSDEEDMVLSELVKRLRGSSEYKTQATREREHKEKSCLTSSNHDTRQGDKPHGLAREEGQSEGETTDIRKNQRMKKPQIDSTRASNSVNDSNSTAEVNLDKNTVGVISDTLERFSKPNTKHKSNKKHGVQLTANKSTVCTQTKPSAPRKQKSPKGVKQTNGNNCKGDNPGTSRYSYIIADNKDKLDGDVSKAKFRSKDNIFSFDEQTLQLLWNFKGK</sequence>
<evidence type="ECO:0000256" key="7">
    <source>
        <dbReference type="ARBA" id="ARBA00023163"/>
    </source>
</evidence>
<evidence type="ECO:0000256" key="5">
    <source>
        <dbReference type="ARBA" id="ARBA00022833"/>
    </source>
</evidence>
<keyword evidence="6" id="KW-0805">Transcription regulation</keyword>
<feature type="compositionally biased region" description="Polar residues" evidence="10">
    <location>
        <begin position="607"/>
        <end position="617"/>
    </location>
</feature>
<dbReference type="Pfam" id="PF00096">
    <property type="entry name" value="zf-C2H2"/>
    <property type="match status" value="4"/>
</dbReference>
<feature type="region of interest" description="Disordered" evidence="10">
    <location>
        <begin position="607"/>
        <end position="627"/>
    </location>
</feature>
<feature type="domain" description="C2H2-type" evidence="11">
    <location>
        <begin position="178"/>
        <end position="205"/>
    </location>
</feature>
<evidence type="ECO:0000313" key="13">
    <source>
        <dbReference type="Proteomes" id="UP000225706"/>
    </source>
</evidence>
<keyword evidence="8" id="KW-0539">Nucleus</keyword>
<dbReference type="InterPro" id="IPR013087">
    <property type="entry name" value="Znf_C2H2_type"/>
</dbReference>
<dbReference type="GO" id="GO:0005634">
    <property type="term" value="C:nucleus"/>
    <property type="evidence" value="ECO:0007669"/>
    <property type="project" value="UniProtKB-SubCell"/>
</dbReference>